<gene>
    <name evidence="2" type="ORF">BCV71DRAFT_233943</name>
</gene>
<dbReference type="VEuPathDB" id="FungiDB:BCV72DRAFT_215075"/>
<evidence type="ECO:0000313" key="2">
    <source>
        <dbReference type="EMBL" id="ORE19547.1"/>
    </source>
</evidence>
<accession>A0A1X0S5G5</accession>
<dbReference type="OMA" id="LRERCII"/>
<feature type="compositionally biased region" description="Polar residues" evidence="1">
    <location>
        <begin position="158"/>
        <end position="170"/>
    </location>
</feature>
<feature type="region of interest" description="Disordered" evidence="1">
    <location>
        <begin position="216"/>
        <end position="263"/>
    </location>
</feature>
<dbReference type="EMBL" id="KV921308">
    <property type="protein sequence ID" value="ORE19547.1"/>
    <property type="molecule type" value="Genomic_DNA"/>
</dbReference>
<evidence type="ECO:0000313" key="3">
    <source>
        <dbReference type="Proteomes" id="UP000242381"/>
    </source>
</evidence>
<feature type="compositionally biased region" description="Polar residues" evidence="1">
    <location>
        <begin position="238"/>
        <end position="263"/>
    </location>
</feature>
<reference evidence="2 3" key="1">
    <citation type="journal article" date="2016" name="Proc. Natl. Acad. Sci. U.S.A.">
        <title>Lipid metabolic changes in an early divergent fungus govern the establishment of a mutualistic symbiosis with endobacteria.</title>
        <authorList>
            <person name="Lastovetsky O.A."/>
            <person name="Gaspar M.L."/>
            <person name="Mondo S.J."/>
            <person name="LaButti K.M."/>
            <person name="Sandor L."/>
            <person name="Grigoriev I.V."/>
            <person name="Henry S.A."/>
            <person name="Pawlowska T.E."/>
        </authorList>
    </citation>
    <scope>NUCLEOTIDE SEQUENCE [LARGE SCALE GENOMIC DNA]</scope>
    <source>
        <strain evidence="2 3">ATCC 11559</strain>
    </source>
</reference>
<evidence type="ECO:0000256" key="1">
    <source>
        <dbReference type="SAM" id="MobiDB-lite"/>
    </source>
</evidence>
<name>A0A1X0S5G5_RHIZD</name>
<dbReference type="Proteomes" id="UP000242381">
    <property type="component" value="Unassembled WGS sequence"/>
</dbReference>
<protein>
    <submittedName>
        <fullName evidence="2">Uncharacterized protein</fullName>
    </submittedName>
</protein>
<dbReference type="AlphaFoldDB" id="A0A1X0S5G5"/>
<feature type="region of interest" description="Disordered" evidence="1">
    <location>
        <begin position="157"/>
        <end position="176"/>
    </location>
</feature>
<dbReference type="CDD" id="cd09275">
    <property type="entry name" value="RNase_HI_RT_DIRS1"/>
    <property type="match status" value="1"/>
</dbReference>
<sequence length="568" mass="64309">MANDSWACRVIYGKYDIHTTPVTNEESDGQITEQLEHATTSATGMHQGTLMVAMELPIVEREEYTPTDTSTHDLCGCSLSLPNQQPFNTFGHWTHQEAQMSINWRELKTTFLTLRTFPHFHNMRILIRTDNTTSKAWNFQKNSGFRVQTPFPEEQLDATPTSILSPTTDLGTKRRGPLCRSEYHPAKKVRVMAIGPWQLRDGCFYHALEPDNVLSTENHSRETPSDDNGDSLLANGNLVASSPDSQCDSTNHSVSGNVDSTPISFSNTADDRKQQLDALHLKILNKQFNSPQLNHAAQQTLTQHLLQGNSTNRSYYRDQILFLVWVSTHPISDTNFTKLGLIINFLSTMHSQHKYAVSTIQLFRSAVTYFHQNPRSLSIDQFINNFISQLFAQASPIRLNRATIDFQSIFNYLSNLDNNQTSFAALQEVHCPKEKLRERCIIKSFQVSAHTISSVLCPVQTLMVFAQRRPQCFSTSLFVNSVSPNKPLQATTIQGWLSKLLRKSTTEPRVNIRPIASSLALAAGIPKEDVVTMDNWSNSQTFENHYFKHLSLFNFTNILIHSEDVPMN</sequence>
<organism evidence="2 3">
    <name type="scientific">Rhizopus microsporus</name>
    <dbReference type="NCBI Taxonomy" id="58291"/>
    <lineage>
        <taxon>Eukaryota</taxon>
        <taxon>Fungi</taxon>
        <taxon>Fungi incertae sedis</taxon>
        <taxon>Mucoromycota</taxon>
        <taxon>Mucoromycotina</taxon>
        <taxon>Mucoromycetes</taxon>
        <taxon>Mucorales</taxon>
        <taxon>Mucorineae</taxon>
        <taxon>Rhizopodaceae</taxon>
        <taxon>Rhizopus</taxon>
    </lineage>
</organism>
<proteinExistence type="predicted"/>